<dbReference type="EMBL" id="CAJVNV010000062">
    <property type="protein sequence ID" value="CAG8007889.1"/>
    <property type="molecule type" value="Genomic_DNA"/>
</dbReference>
<feature type="transmembrane region" description="Helical" evidence="2">
    <location>
        <begin position="186"/>
        <end position="207"/>
    </location>
</feature>
<dbReference type="AlphaFoldDB" id="A0A9W4HGW9"/>
<sequence>MGTGAQGARGVRLRGYAQPCPGNKKVNCLCYEIFHISFLLFPIFLPWNLKMETADGEVPLRQLPRSSNNLHAPEYSRHDSSAESDPRHDEELPSYSQVRSTGQILGRGHSTLLHRSAWVFAFTIIYVVLVVYAWAMTALLSTRPFKDKSWAYSFGTSRSSYYYRHNEADFDQERNTYRSVRTIQTFIQLVTLPWISTVCASAAVIYAQNQKDPMGLRLRQVTTLADRRWMDFSFYPALIYKWRQYGSKLLATAIFICVFGLITFPIQSVFLSSQSVKVRTLPQEIATIYDFSPNSGYSSSSYDTGKDVLKVRNALNKANVDFYQPNLWSNNSGVQFLTLNDLSSQTYYSQVPSGFNTGLLRQFAPRVNSTATYEIVRATDFPVDCSSRPGAFYAEYSSSYPQYVNSTSSYSWGVTACMPGNMTRSPWQLARKARNRQDFSEVLYLNMTQEGHRTRDHQTLFQITVNTTAGFFELPNYMNKGVPGPLLDQDPAELCDQHCPSQFNTYYLGYRRDGITVEGALKAGSLGPISTDNKGPLLSAALASFGPGSFVDSFIATAATFKADHKVTDEVSSSLGKVCAANTPLTNLMGSSSLECVSVVIDRDGDYYYPVGSHIAQWINYFQDNAEPIQKAFTSAAFLANQEFLSSQRGRFSVAQDLGADMDLPSISPVGIIVVSILMALYLLPLLALSLYAGFSYRWTERLDSFVMLRFGAFVGDKFFPLLIGRESDKVPELDEMSGVIRDVATYSGDEVIKIGRLGFGEGSRLREGHRYECFQGDDEPLNHYESQRMQRVIHRRA</sequence>
<protein>
    <submittedName>
        <fullName evidence="3">Uncharacterized protein</fullName>
    </submittedName>
</protein>
<name>A0A9W4HGW9_PENNA</name>
<dbReference type="Proteomes" id="UP001153461">
    <property type="component" value="Unassembled WGS sequence"/>
</dbReference>
<reference evidence="3" key="1">
    <citation type="submission" date="2021-07" db="EMBL/GenBank/DDBJ databases">
        <authorList>
            <person name="Branca A.L. A."/>
        </authorList>
    </citation>
    <scope>NUCLEOTIDE SEQUENCE</scope>
</reference>
<proteinExistence type="predicted"/>
<feature type="transmembrane region" description="Helical" evidence="2">
    <location>
        <begin position="117"/>
        <end position="140"/>
    </location>
</feature>
<evidence type="ECO:0000313" key="3">
    <source>
        <dbReference type="EMBL" id="CAG8007889.1"/>
    </source>
</evidence>
<feature type="transmembrane region" description="Helical" evidence="2">
    <location>
        <begin position="670"/>
        <end position="695"/>
    </location>
</feature>
<comment type="caution">
    <text evidence="3">The sequence shown here is derived from an EMBL/GenBank/DDBJ whole genome shotgun (WGS) entry which is preliminary data.</text>
</comment>
<feature type="transmembrane region" description="Helical" evidence="2">
    <location>
        <begin position="249"/>
        <end position="270"/>
    </location>
</feature>
<dbReference type="OrthoDB" id="3838338at2759"/>
<keyword evidence="2" id="KW-1133">Transmembrane helix</keyword>
<feature type="compositionally biased region" description="Basic and acidic residues" evidence="1">
    <location>
        <begin position="74"/>
        <end position="91"/>
    </location>
</feature>
<keyword evidence="2" id="KW-0472">Membrane</keyword>
<accession>A0A9W4HGW9</accession>
<evidence type="ECO:0000313" key="4">
    <source>
        <dbReference type="Proteomes" id="UP001153461"/>
    </source>
</evidence>
<evidence type="ECO:0000256" key="1">
    <source>
        <dbReference type="SAM" id="MobiDB-lite"/>
    </source>
</evidence>
<gene>
    <name evidence="3" type="ORF">PNAL_LOCUS2080</name>
</gene>
<keyword evidence="2" id="KW-0812">Transmembrane</keyword>
<feature type="region of interest" description="Disordered" evidence="1">
    <location>
        <begin position="62"/>
        <end position="97"/>
    </location>
</feature>
<organism evidence="3 4">
    <name type="scientific">Penicillium nalgiovense</name>
    <dbReference type="NCBI Taxonomy" id="60175"/>
    <lineage>
        <taxon>Eukaryota</taxon>
        <taxon>Fungi</taxon>
        <taxon>Dikarya</taxon>
        <taxon>Ascomycota</taxon>
        <taxon>Pezizomycotina</taxon>
        <taxon>Eurotiomycetes</taxon>
        <taxon>Eurotiomycetidae</taxon>
        <taxon>Eurotiales</taxon>
        <taxon>Aspergillaceae</taxon>
        <taxon>Penicillium</taxon>
    </lineage>
</organism>
<evidence type="ECO:0000256" key="2">
    <source>
        <dbReference type="SAM" id="Phobius"/>
    </source>
</evidence>